<dbReference type="Proteomes" id="UP000499080">
    <property type="component" value="Unassembled WGS sequence"/>
</dbReference>
<protein>
    <submittedName>
        <fullName evidence="2">Uncharacterized protein</fullName>
    </submittedName>
</protein>
<name>A0A4Y2FGF6_ARAVE</name>
<feature type="compositionally biased region" description="Low complexity" evidence="1">
    <location>
        <begin position="102"/>
        <end position="117"/>
    </location>
</feature>
<sequence>MLTSLWINQAVINFHGRFLTTRGAKETLRPSGGHSNLIRLFIRDSVKTRYKQLKARYIPEISEMALKNEVLFLIRQNEVKQSLNCVFQAVQYGDKSSSLPAKRSISKSSKPTTSAAKKVAETKASRDKSPTKKKASASSDKNSAKKKAHARGKKNGSANGMPQSCRRRRVYTPENVGLLSLHHQLMFKHTVLPYAISLMVAMTGVPPEKVFVEPYPIIYHRSNLVPC</sequence>
<evidence type="ECO:0000256" key="1">
    <source>
        <dbReference type="SAM" id="MobiDB-lite"/>
    </source>
</evidence>
<dbReference type="AlphaFoldDB" id="A0A4Y2FGF6"/>
<dbReference type="EMBL" id="BGPR01000873">
    <property type="protein sequence ID" value="GBM38624.1"/>
    <property type="molecule type" value="Genomic_DNA"/>
</dbReference>
<accession>A0A4Y2FGF6</accession>
<organism evidence="2 3">
    <name type="scientific">Araneus ventricosus</name>
    <name type="common">Orbweaver spider</name>
    <name type="synonym">Epeira ventricosa</name>
    <dbReference type="NCBI Taxonomy" id="182803"/>
    <lineage>
        <taxon>Eukaryota</taxon>
        <taxon>Metazoa</taxon>
        <taxon>Ecdysozoa</taxon>
        <taxon>Arthropoda</taxon>
        <taxon>Chelicerata</taxon>
        <taxon>Arachnida</taxon>
        <taxon>Araneae</taxon>
        <taxon>Araneomorphae</taxon>
        <taxon>Entelegynae</taxon>
        <taxon>Araneoidea</taxon>
        <taxon>Araneidae</taxon>
        <taxon>Araneus</taxon>
    </lineage>
</organism>
<evidence type="ECO:0000313" key="2">
    <source>
        <dbReference type="EMBL" id="GBM38624.1"/>
    </source>
</evidence>
<feature type="region of interest" description="Disordered" evidence="1">
    <location>
        <begin position="98"/>
        <end position="167"/>
    </location>
</feature>
<gene>
    <name evidence="2" type="ORF">AVEN_71511_1</name>
</gene>
<comment type="caution">
    <text evidence="2">The sequence shown here is derived from an EMBL/GenBank/DDBJ whole genome shotgun (WGS) entry which is preliminary data.</text>
</comment>
<feature type="compositionally biased region" description="Basic and acidic residues" evidence="1">
    <location>
        <begin position="118"/>
        <end position="130"/>
    </location>
</feature>
<reference evidence="2 3" key="1">
    <citation type="journal article" date="2019" name="Sci. Rep.">
        <title>Orb-weaving spider Araneus ventricosus genome elucidates the spidroin gene catalogue.</title>
        <authorList>
            <person name="Kono N."/>
            <person name="Nakamura H."/>
            <person name="Ohtoshi R."/>
            <person name="Moran D.A.P."/>
            <person name="Shinohara A."/>
            <person name="Yoshida Y."/>
            <person name="Fujiwara M."/>
            <person name="Mori M."/>
            <person name="Tomita M."/>
            <person name="Arakawa K."/>
        </authorList>
    </citation>
    <scope>NUCLEOTIDE SEQUENCE [LARGE SCALE GENOMIC DNA]</scope>
</reference>
<keyword evidence="3" id="KW-1185">Reference proteome</keyword>
<evidence type="ECO:0000313" key="3">
    <source>
        <dbReference type="Proteomes" id="UP000499080"/>
    </source>
</evidence>
<feature type="compositionally biased region" description="Basic residues" evidence="1">
    <location>
        <begin position="144"/>
        <end position="154"/>
    </location>
</feature>
<proteinExistence type="predicted"/>